<dbReference type="InterPro" id="IPR036188">
    <property type="entry name" value="FAD/NAD-bd_sf"/>
</dbReference>
<comment type="subunit">
    <text evidence="8">Component of the Ubi complex metabolon, which regroups five ubiquinone biosynthesis proteins (UbiE, UbiF, UbiG, UbiH and UbiI) and two accessory factors (UbiK and the lipid-binding protein UbiJ).</text>
</comment>
<gene>
    <name evidence="10" type="primary">ubiI</name>
    <name evidence="10" type="ORF">MBHS_04225</name>
</gene>
<comment type="similarity">
    <text evidence="3">Belongs to the UbiH/COQ6 family.</text>
</comment>
<evidence type="ECO:0000256" key="7">
    <source>
        <dbReference type="ARBA" id="ARBA00023033"/>
    </source>
</evidence>
<dbReference type="GO" id="GO:0004497">
    <property type="term" value="F:monooxygenase activity"/>
    <property type="evidence" value="ECO:0007669"/>
    <property type="project" value="UniProtKB-KW"/>
</dbReference>
<dbReference type="OrthoDB" id="9769565at2"/>
<name>A0A1H6FH57_9GAMM</name>
<dbReference type="RefSeq" id="WP_103921880.1">
    <property type="nucleotide sequence ID" value="NZ_FMSV02000548.1"/>
</dbReference>
<evidence type="ECO:0000256" key="6">
    <source>
        <dbReference type="ARBA" id="ARBA00023002"/>
    </source>
</evidence>
<evidence type="ECO:0000256" key="1">
    <source>
        <dbReference type="ARBA" id="ARBA00001974"/>
    </source>
</evidence>
<dbReference type="FunFam" id="3.50.50.60:FF:000021">
    <property type="entry name" value="Ubiquinone biosynthesis monooxygenase COQ6"/>
    <property type="match status" value="1"/>
</dbReference>
<proteinExistence type="inferred from homology"/>
<evidence type="ECO:0000313" key="11">
    <source>
        <dbReference type="Proteomes" id="UP000236724"/>
    </source>
</evidence>
<dbReference type="InterPro" id="IPR051205">
    <property type="entry name" value="UbiH/COQ6_monooxygenase"/>
</dbReference>
<evidence type="ECO:0000259" key="9">
    <source>
        <dbReference type="Pfam" id="PF01494"/>
    </source>
</evidence>
<keyword evidence="4" id="KW-0285">Flavoprotein</keyword>
<dbReference type="SUPFAM" id="SSF51905">
    <property type="entry name" value="FAD/NAD(P)-binding domain"/>
    <property type="match status" value="1"/>
</dbReference>
<evidence type="ECO:0000256" key="8">
    <source>
        <dbReference type="ARBA" id="ARBA00065734"/>
    </source>
</evidence>
<dbReference type="PRINTS" id="PR00420">
    <property type="entry name" value="RNGMNOXGNASE"/>
</dbReference>
<dbReference type="Pfam" id="PF01494">
    <property type="entry name" value="FAD_binding_3"/>
    <property type="match status" value="1"/>
</dbReference>
<evidence type="ECO:0000256" key="5">
    <source>
        <dbReference type="ARBA" id="ARBA00022827"/>
    </source>
</evidence>
<dbReference type="PANTHER" id="PTHR43876:SF7">
    <property type="entry name" value="UBIQUINONE BIOSYNTHESIS MONOOXYGENASE COQ6, MITOCHONDRIAL"/>
    <property type="match status" value="1"/>
</dbReference>
<dbReference type="Gene3D" id="3.50.50.60">
    <property type="entry name" value="FAD/NAD(P)-binding domain"/>
    <property type="match status" value="2"/>
</dbReference>
<evidence type="ECO:0000313" key="10">
    <source>
        <dbReference type="EMBL" id="SEH08334.1"/>
    </source>
</evidence>
<evidence type="ECO:0000256" key="2">
    <source>
        <dbReference type="ARBA" id="ARBA00004749"/>
    </source>
</evidence>
<dbReference type="AlphaFoldDB" id="A0A1H6FH57"/>
<dbReference type="GO" id="GO:0016705">
    <property type="term" value="F:oxidoreductase activity, acting on paired donors, with incorporation or reduction of molecular oxygen"/>
    <property type="evidence" value="ECO:0007669"/>
    <property type="project" value="InterPro"/>
</dbReference>
<evidence type="ECO:0000256" key="3">
    <source>
        <dbReference type="ARBA" id="ARBA00005349"/>
    </source>
</evidence>
<accession>A0A1H6FH57</accession>
<dbReference type="Proteomes" id="UP000236724">
    <property type="component" value="Unassembled WGS sequence"/>
</dbReference>
<keyword evidence="5" id="KW-0274">FAD</keyword>
<keyword evidence="6 10" id="KW-0560">Oxidoreductase</keyword>
<organism evidence="10 11">
    <name type="scientific">Candidatus Venteria ishoeyi</name>
    <dbReference type="NCBI Taxonomy" id="1899563"/>
    <lineage>
        <taxon>Bacteria</taxon>
        <taxon>Pseudomonadati</taxon>
        <taxon>Pseudomonadota</taxon>
        <taxon>Gammaproteobacteria</taxon>
        <taxon>Thiotrichales</taxon>
        <taxon>Thiotrichaceae</taxon>
        <taxon>Venteria</taxon>
    </lineage>
</organism>
<keyword evidence="11" id="KW-1185">Reference proteome</keyword>
<dbReference type="EMBL" id="FMSV02000548">
    <property type="protein sequence ID" value="SEH08334.1"/>
    <property type="molecule type" value="Genomic_DNA"/>
</dbReference>
<dbReference type="UniPathway" id="UPA00232"/>
<dbReference type="InterPro" id="IPR010971">
    <property type="entry name" value="UbiH/COQ6"/>
</dbReference>
<dbReference type="InterPro" id="IPR018168">
    <property type="entry name" value="Ubi_Hdrlase_CS"/>
</dbReference>
<dbReference type="EC" id="1.14.13.-" evidence="10"/>
<reference evidence="10 11" key="1">
    <citation type="submission" date="2016-10" db="EMBL/GenBank/DDBJ databases">
        <authorList>
            <person name="de Groot N.N."/>
        </authorList>
    </citation>
    <scope>NUCLEOTIDE SEQUENCE [LARGE SCALE GENOMIC DNA]</scope>
    <source>
        <strain evidence="10">MBHS1</strain>
    </source>
</reference>
<feature type="domain" description="FAD-binding" evidence="9">
    <location>
        <begin position="5"/>
        <end position="334"/>
    </location>
</feature>
<evidence type="ECO:0000256" key="4">
    <source>
        <dbReference type="ARBA" id="ARBA00022630"/>
    </source>
</evidence>
<dbReference type="InterPro" id="IPR002938">
    <property type="entry name" value="FAD-bd"/>
</dbReference>
<sequence length="404" mass="44938">MNQTLDVLVVGGGLVGASLTLALLQQGFHTGLIEAKKAQPIEPVDFSRPGFDHRVFAISRASERIFRALGVWEAMCAQRVSPYQAMQVWESFGEIGFDHQDIGQENLGHIIELQVMQYALQQRQQDFPQLHGYFETKVSHLQQHEDYLAVHLNTGEVLTTRLLVGADGGDSQIRKLAGISCDIQPYGHHALVASIETALPHQATARQRFLPSGPLAFLPLTQPHTSSIVWSLPPEQAAAMQALDKPAFHQALEQAFNSRLGSVLESSELFAFPLRRRHAKPYVKPRIALVGDAVRSIHPLAGQGVNMGLLDAASLLDVIVQAQTKHRDIGALETLQHYQRWRKGENLKILLAMDGFKNLFGNSWLPLRWARNIGMRLTDATYPLKNKLMQQAMGLEGDLPRLAR</sequence>
<dbReference type="NCBIfam" id="TIGR01988">
    <property type="entry name" value="Ubi-OHases"/>
    <property type="match status" value="1"/>
</dbReference>
<dbReference type="PANTHER" id="PTHR43876">
    <property type="entry name" value="UBIQUINONE BIOSYNTHESIS MONOOXYGENASE COQ6, MITOCHONDRIAL"/>
    <property type="match status" value="1"/>
</dbReference>
<dbReference type="GO" id="GO:0006744">
    <property type="term" value="P:ubiquinone biosynthetic process"/>
    <property type="evidence" value="ECO:0007669"/>
    <property type="project" value="UniProtKB-UniPathway"/>
</dbReference>
<protein>
    <submittedName>
        <fullName evidence="10">2-octaprenylphenol hydroxylase</fullName>
        <ecNumber evidence="10">1.14.13.-</ecNumber>
    </submittedName>
</protein>
<keyword evidence="7" id="KW-0503">Monooxygenase</keyword>
<dbReference type="GO" id="GO:0110142">
    <property type="term" value="C:ubiquinone biosynthesis complex"/>
    <property type="evidence" value="ECO:0007669"/>
    <property type="project" value="UniProtKB-ARBA"/>
</dbReference>
<comment type="cofactor">
    <cofactor evidence="1">
        <name>FAD</name>
        <dbReference type="ChEBI" id="CHEBI:57692"/>
    </cofactor>
</comment>
<comment type="pathway">
    <text evidence="2">Cofactor biosynthesis; ubiquinone biosynthesis.</text>
</comment>
<dbReference type="GO" id="GO:0071949">
    <property type="term" value="F:FAD binding"/>
    <property type="evidence" value="ECO:0007669"/>
    <property type="project" value="InterPro"/>
</dbReference>
<dbReference type="PROSITE" id="PS01304">
    <property type="entry name" value="UBIH"/>
    <property type="match status" value="1"/>
</dbReference>